<protein>
    <submittedName>
        <fullName evidence="1">Uncharacterized protein</fullName>
    </submittedName>
</protein>
<dbReference type="EMBL" id="LCIE01000006">
    <property type="protein sequence ID" value="KKT49473.1"/>
    <property type="molecule type" value="Genomic_DNA"/>
</dbReference>
<evidence type="ECO:0000313" key="2">
    <source>
        <dbReference type="Proteomes" id="UP000034172"/>
    </source>
</evidence>
<proteinExistence type="predicted"/>
<name>A0A0G1HS26_9BACT</name>
<accession>A0A0G1HS26</accession>
<organism evidence="1 2">
    <name type="scientific">Candidatus Collierbacteria bacterium GW2011_GWC2_44_18</name>
    <dbReference type="NCBI Taxonomy" id="1618392"/>
    <lineage>
        <taxon>Bacteria</taxon>
        <taxon>Candidatus Collieribacteriota</taxon>
    </lineage>
</organism>
<evidence type="ECO:0000313" key="1">
    <source>
        <dbReference type="EMBL" id="KKT49473.1"/>
    </source>
</evidence>
<dbReference type="Proteomes" id="UP000034172">
    <property type="component" value="Unassembled WGS sequence"/>
</dbReference>
<sequence length="37" mass="4347">RHDIPPPFCVFKLNLLMGYFTEGGAFRFRTKGYPQEI</sequence>
<feature type="non-terminal residue" evidence="1">
    <location>
        <position position="1"/>
    </location>
</feature>
<comment type="caution">
    <text evidence="1">The sequence shown here is derived from an EMBL/GenBank/DDBJ whole genome shotgun (WGS) entry which is preliminary data.</text>
</comment>
<reference evidence="1 2" key="1">
    <citation type="journal article" date="2015" name="Nature">
        <title>rRNA introns, odd ribosomes, and small enigmatic genomes across a large radiation of phyla.</title>
        <authorList>
            <person name="Brown C.T."/>
            <person name="Hug L.A."/>
            <person name="Thomas B.C."/>
            <person name="Sharon I."/>
            <person name="Castelle C.J."/>
            <person name="Singh A."/>
            <person name="Wilkins M.J."/>
            <person name="Williams K.H."/>
            <person name="Banfield J.F."/>
        </authorList>
    </citation>
    <scope>NUCLEOTIDE SEQUENCE [LARGE SCALE GENOMIC DNA]</scope>
</reference>
<dbReference type="AlphaFoldDB" id="A0A0G1HS26"/>
<gene>
    <name evidence="1" type="ORF">UW41_C0006G0041</name>
</gene>